<dbReference type="Gene3D" id="1.10.260.40">
    <property type="entry name" value="lambda repressor-like DNA-binding domains"/>
    <property type="match status" value="1"/>
</dbReference>
<dbReference type="Pfam" id="PF19054">
    <property type="entry name" value="DUF5753"/>
    <property type="match status" value="1"/>
</dbReference>
<evidence type="ECO:0000313" key="2">
    <source>
        <dbReference type="EMBL" id="GGS45322.1"/>
    </source>
</evidence>
<sequence>MTGADGLPARQQLAARLRQLRELAGVSGRDLAQRVGISQPTVSRIEAGRTVPSLPVVEAWAQEVGASEETRERLAALVEATYTEVNTWRTAFGRRGHLQGDIREQEAVSQDVRVFQPSVVPGLLQTAEYARRVFSLFQLPYSDKDLAAAVAGRLERQAALYEGGRRFAFLITEAALRWRPGDARLLLAQLHRIASISTLDNVSIGLIPQDREAVTFLSHGFVIYDGEGPSVSVETIHANITVRDPSDVELYRARWSLLDRMAIRGDDALAFLDRIAADLRALSDG</sequence>
<dbReference type="Proteomes" id="UP000660680">
    <property type="component" value="Unassembled WGS sequence"/>
</dbReference>
<organism evidence="2 3">
    <name type="scientific">Actinokineospora fastidiosa</name>
    <dbReference type="NCBI Taxonomy" id="1816"/>
    <lineage>
        <taxon>Bacteria</taxon>
        <taxon>Bacillati</taxon>
        <taxon>Actinomycetota</taxon>
        <taxon>Actinomycetes</taxon>
        <taxon>Pseudonocardiales</taxon>
        <taxon>Pseudonocardiaceae</taxon>
        <taxon>Actinokineospora</taxon>
    </lineage>
</organism>
<dbReference type="SMART" id="SM00530">
    <property type="entry name" value="HTH_XRE"/>
    <property type="match status" value="1"/>
</dbReference>
<gene>
    <name evidence="2" type="ORF">GCM10010171_45490</name>
</gene>
<reference evidence="2" key="2">
    <citation type="submission" date="2020-09" db="EMBL/GenBank/DDBJ databases">
        <authorList>
            <person name="Sun Q."/>
            <person name="Ohkuma M."/>
        </authorList>
    </citation>
    <scope>NUCLEOTIDE SEQUENCE</scope>
    <source>
        <strain evidence="2">JCM 3276</strain>
    </source>
</reference>
<evidence type="ECO:0000259" key="1">
    <source>
        <dbReference type="PROSITE" id="PS50943"/>
    </source>
</evidence>
<reference evidence="2" key="1">
    <citation type="journal article" date="2014" name="Int. J. Syst. Evol. Microbiol.">
        <title>Complete genome sequence of Corynebacterium casei LMG S-19264T (=DSM 44701T), isolated from a smear-ripened cheese.</title>
        <authorList>
            <consortium name="US DOE Joint Genome Institute (JGI-PGF)"/>
            <person name="Walter F."/>
            <person name="Albersmeier A."/>
            <person name="Kalinowski J."/>
            <person name="Ruckert C."/>
        </authorList>
    </citation>
    <scope>NUCLEOTIDE SEQUENCE</scope>
    <source>
        <strain evidence="2">JCM 3276</strain>
    </source>
</reference>
<dbReference type="InterPro" id="IPR043917">
    <property type="entry name" value="DUF5753"/>
</dbReference>
<protein>
    <submittedName>
        <fullName evidence="2">Transcriptional regulator</fullName>
    </submittedName>
</protein>
<dbReference type="InterPro" id="IPR010982">
    <property type="entry name" value="Lambda_DNA-bd_dom_sf"/>
</dbReference>
<dbReference type="GO" id="GO:0003677">
    <property type="term" value="F:DNA binding"/>
    <property type="evidence" value="ECO:0007669"/>
    <property type="project" value="InterPro"/>
</dbReference>
<dbReference type="SUPFAM" id="SSF47413">
    <property type="entry name" value="lambda repressor-like DNA-binding domains"/>
    <property type="match status" value="1"/>
</dbReference>
<name>A0A918LGE6_9PSEU</name>
<dbReference type="CDD" id="cd00093">
    <property type="entry name" value="HTH_XRE"/>
    <property type="match status" value="1"/>
</dbReference>
<dbReference type="RefSeq" id="WP_189212602.1">
    <property type="nucleotide sequence ID" value="NZ_BMRB01000004.1"/>
</dbReference>
<accession>A0A918LGE6</accession>
<dbReference type="Pfam" id="PF13560">
    <property type="entry name" value="HTH_31"/>
    <property type="match status" value="1"/>
</dbReference>
<dbReference type="EMBL" id="BMRB01000004">
    <property type="protein sequence ID" value="GGS45322.1"/>
    <property type="molecule type" value="Genomic_DNA"/>
</dbReference>
<evidence type="ECO:0000313" key="3">
    <source>
        <dbReference type="Proteomes" id="UP000660680"/>
    </source>
</evidence>
<dbReference type="InterPro" id="IPR001387">
    <property type="entry name" value="Cro/C1-type_HTH"/>
</dbReference>
<dbReference type="PROSITE" id="PS50943">
    <property type="entry name" value="HTH_CROC1"/>
    <property type="match status" value="1"/>
</dbReference>
<keyword evidence="3" id="KW-1185">Reference proteome</keyword>
<feature type="domain" description="HTH cro/C1-type" evidence="1">
    <location>
        <begin position="17"/>
        <end position="59"/>
    </location>
</feature>
<comment type="caution">
    <text evidence="2">The sequence shown here is derived from an EMBL/GenBank/DDBJ whole genome shotgun (WGS) entry which is preliminary data.</text>
</comment>
<dbReference type="AlphaFoldDB" id="A0A918LGE6"/>
<proteinExistence type="predicted"/>